<evidence type="ECO:0000313" key="6">
    <source>
        <dbReference type="EMBL" id="BBL35344.1"/>
    </source>
</evidence>
<comment type="similarity">
    <text evidence="5">Belongs to the bacterial solute-binding protein PotD/PotF family.</text>
</comment>
<dbReference type="SUPFAM" id="SSF53850">
    <property type="entry name" value="Periplasmic binding protein-like II"/>
    <property type="match status" value="1"/>
</dbReference>
<proteinExistence type="inferred from homology"/>
<dbReference type="InterPro" id="IPR001188">
    <property type="entry name" value="Sperm_putr-bd"/>
</dbReference>
<dbReference type="Pfam" id="PF13416">
    <property type="entry name" value="SBP_bac_8"/>
    <property type="match status" value="1"/>
</dbReference>
<keyword evidence="7" id="KW-1185">Reference proteome</keyword>
<comment type="subcellular location">
    <subcellularLocation>
        <location evidence="1 5">Periplasm</location>
    </subcellularLocation>
</comment>
<evidence type="ECO:0000256" key="5">
    <source>
        <dbReference type="PIRNR" id="PIRNR019574"/>
    </source>
</evidence>
<dbReference type="GO" id="GO:0015846">
    <property type="term" value="P:polyamine transport"/>
    <property type="evidence" value="ECO:0007669"/>
    <property type="project" value="InterPro"/>
</dbReference>
<keyword evidence="3" id="KW-0732">Signal</keyword>
<dbReference type="GO" id="GO:0019808">
    <property type="term" value="F:polyamine binding"/>
    <property type="evidence" value="ECO:0007669"/>
    <property type="project" value="InterPro"/>
</dbReference>
<dbReference type="Gene3D" id="3.40.190.10">
    <property type="entry name" value="Periplasmic binding protein-like II"/>
    <property type="match status" value="2"/>
</dbReference>
<evidence type="ECO:0000256" key="1">
    <source>
        <dbReference type="ARBA" id="ARBA00004418"/>
    </source>
</evidence>
<name>A0A4Y1YMU4_9PROT</name>
<dbReference type="PANTHER" id="PTHR30222">
    <property type="entry name" value="SPERMIDINE/PUTRESCINE-BINDING PERIPLASMIC PROTEIN"/>
    <property type="match status" value="1"/>
</dbReference>
<sequence length="387" mass="43924">MKIGSILKNIGKVIQTFFQKPLDRHVIIYLSVLSIGLPGCSAENNEVTASQHSHDILRLFNWNNYISQQTIERFEHTCQCQVTQDYYSDNEELLAKLAAGATGYDLLVPTGDAMDTLIHQGALSTLDISQLPNLKNIDPNYLATEFDPDNRYSVPYAYTTTLIGFNREKLTELGLSAESWAIIFEPKYLEKIKGRITVLDSQRELMAAALKYLGYSANDTDEQHWQQAKDLIIRAKPYWAAFSNTSYIRELAVGNLWVAHGYSNDMYQAALDAKKTKRQFTVDFMIPNEGAVLSLDSMVLHHSGHRPDLAHRFINFMLEGKNSAELTNLTGSGNPNLAAQAYIYPEILANHAIFPDTQQLTRLEMLHDINHAQRRLLSRIWTEIKLR</sequence>
<protein>
    <recommendedName>
        <fullName evidence="5">Putrescine-binding periplasmic protein</fullName>
    </recommendedName>
</protein>
<keyword evidence="4 5" id="KW-0574">Periplasm</keyword>
<dbReference type="PRINTS" id="PR00909">
    <property type="entry name" value="SPERMDNBNDNG"/>
</dbReference>
<organism evidence="6 7">
    <name type="scientific">Nitrosomonas stercoris</name>
    <dbReference type="NCBI Taxonomy" id="1444684"/>
    <lineage>
        <taxon>Bacteria</taxon>
        <taxon>Pseudomonadati</taxon>
        <taxon>Pseudomonadota</taxon>
        <taxon>Betaproteobacteria</taxon>
        <taxon>Nitrosomonadales</taxon>
        <taxon>Nitrosomonadaceae</taxon>
        <taxon>Nitrosomonas</taxon>
    </lineage>
</organism>
<dbReference type="AlphaFoldDB" id="A0A4Y1YMU4"/>
<dbReference type="CDD" id="cd13590">
    <property type="entry name" value="PBP2_PotD_PotF_like"/>
    <property type="match status" value="1"/>
</dbReference>
<dbReference type="GO" id="GO:0042597">
    <property type="term" value="C:periplasmic space"/>
    <property type="evidence" value="ECO:0007669"/>
    <property type="project" value="UniProtKB-SubCell"/>
</dbReference>
<evidence type="ECO:0000256" key="3">
    <source>
        <dbReference type="ARBA" id="ARBA00022729"/>
    </source>
</evidence>
<evidence type="ECO:0000256" key="2">
    <source>
        <dbReference type="ARBA" id="ARBA00022448"/>
    </source>
</evidence>
<evidence type="ECO:0000313" key="7">
    <source>
        <dbReference type="Proteomes" id="UP000316473"/>
    </source>
</evidence>
<accession>A0A4Y1YMU4</accession>
<reference evidence="6 7" key="1">
    <citation type="submission" date="2019-06" db="EMBL/GenBank/DDBJ databases">
        <title>Nitrosomonas stercoris KYUHI-S whole genome shotgun sequence.</title>
        <authorList>
            <person name="Nakagawa T."/>
            <person name="Tsuchiya Y."/>
            <person name="Takahashi R."/>
        </authorList>
    </citation>
    <scope>NUCLEOTIDE SEQUENCE [LARGE SCALE GENOMIC DNA]</scope>
    <source>
        <strain evidence="6 7">KYUHI-S</strain>
    </source>
</reference>
<dbReference type="KEGG" id="nst:Nstercoris_01607"/>
<dbReference type="PANTHER" id="PTHR30222:SF17">
    <property type="entry name" value="SPERMIDINE_PUTRESCINE-BINDING PERIPLASMIC PROTEIN"/>
    <property type="match status" value="1"/>
</dbReference>
<dbReference type="EMBL" id="AP019755">
    <property type="protein sequence ID" value="BBL35344.1"/>
    <property type="molecule type" value="Genomic_DNA"/>
</dbReference>
<dbReference type="PIRSF" id="PIRSF019574">
    <property type="entry name" value="Periplasmic_polyamine_BP"/>
    <property type="match status" value="1"/>
</dbReference>
<keyword evidence="2 5" id="KW-0813">Transport</keyword>
<dbReference type="InterPro" id="IPR006059">
    <property type="entry name" value="SBP"/>
</dbReference>
<dbReference type="Proteomes" id="UP000316473">
    <property type="component" value="Chromosome"/>
</dbReference>
<comment type="function">
    <text evidence="5">Required for the activity of the bacterial periplasmic transport system of putrescine.</text>
</comment>
<gene>
    <name evidence="6" type="ORF">Nstercoris_01607</name>
</gene>
<evidence type="ECO:0000256" key="4">
    <source>
        <dbReference type="ARBA" id="ARBA00022764"/>
    </source>
</evidence>